<feature type="transmembrane region" description="Helical" evidence="1">
    <location>
        <begin position="175"/>
        <end position="193"/>
    </location>
</feature>
<proteinExistence type="predicted"/>
<reference evidence="2 3" key="1">
    <citation type="submission" date="2023-07" db="EMBL/GenBank/DDBJ databases">
        <title>Genomic Encyclopedia of Type Strains, Phase IV (KMG-IV): sequencing the most valuable type-strain genomes for metagenomic binning, comparative biology and taxonomic classification.</title>
        <authorList>
            <person name="Goeker M."/>
        </authorList>
    </citation>
    <scope>NUCLEOTIDE SEQUENCE [LARGE SCALE GENOMIC DNA]</scope>
    <source>
        <strain evidence="2 3">DSM 29005</strain>
    </source>
</reference>
<keyword evidence="3" id="KW-1185">Reference proteome</keyword>
<feature type="transmembrane region" description="Helical" evidence="1">
    <location>
        <begin position="23"/>
        <end position="48"/>
    </location>
</feature>
<evidence type="ECO:0000313" key="3">
    <source>
        <dbReference type="Proteomes" id="UP001234495"/>
    </source>
</evidence>
<name>A0ABT9ZFZ3_9BACI</name>
<dbReference type="InterPro" id="IPR006938">
    <property type="entry name" value="DUF624"/>
</dbReference>
<protein>
    <submittedName>
        <fullName evidence="2">Membrane protein YesL</fullName>
    </submittedName>
</protein>
<feature type="transmembrane region" description="Helical" evidence="1">
    <location>
        <begin position="110"/>
        <end position="134"/>
    </location>
</feature>
<comment type="caution">
    <text evidence="2">The sequence shown here is derived from an EMBL/GenBank/DDBJ whole genome shotgun (WGS) entry which is preliminary data.</text>
</comment>
<feature type="transmembrane region" description="Helical" evidence="1">
    <location>
        <begin position="79"/>
        <end position="98"/>
    </location>
</feature>
<gene>
    <name evidence="2" type="ORF">J2S19_002466</name>
</gene>
<dbReference type="Pfam" id="PF04854">
    <property type="entry name" value="DUF624"/>
    <property type="match status" value="1"/>
</dbReference>
<dbReference type="RefSeq" id="WP_307341722.1">
    <property type="nucleotide sequence ID" value="NZ_JAUSUD010000010.1"/>
</dbReference>
<dbReference type="EMBL" id="JAUSUD010000010">
    <property type="protein sequence ID" value="MDQ0231204.1"/>
    <property type="molecule type" value="Genomic_DNA"/>
</dbReference>
<evidence type="ECO:0000313" key="2">
    <source>
        <dbReference type="EMBL" id="MDQ0231204.1"/>
    </source>
</evidence>
<accession>A0ABT9ZFZ3</accession>
<keyword evidence="1" id="KW-0472">Membrane</keyword>
<organism evidence="2 3">
    <name type="scientific">Metabacillus malikii</name>
    <dbReference type="NCBI Taxonomy" id="1504265"/>
    <lineage>
        <taxon>Bacteria</taxon>
        <taxon>Bacillati</taxon>
        <taxon>Bacillota</taxon>
        <taxon>Bacilli</taxon>
        <taxon>Bacillales</taxon>
        <taxon>Bacillaceae</taxon>
        <taxon>Metabacillus</taxon>
    </lineage>
</organism>
<keyword evidence="1" id="KW-0812">Transmembrane</keyword>
<evidence type="ECO:0000256" key="1">
    <source>
        <dbReference type="SAM" id="Phobius"/>
    </source>
</evidence>
<feature type="transmembrane region" description="Helical" evidence="1">
    <location>
        <begin position="146"/>
        <end position="169"/>
    </location>
</feature>
<sequence length="217" mass="25094">MANISEWYVKLGDWSLRLFILNLYWIFFTIAGLVMFGLFPATVALFTVTRKLLFEEKEVPIFRSFYQAYKKEFIRANGFGLLWSVFGILLIIDLRVLYQLNTTFLHQSLLIILYVIIALFVLLSVYILPVYVHFNLKKLEYIKYSFVLLIGRPVQTILLIAACLGVSYIMFSFPGIIPVFGASIFSFITMKIASLSFPKINQLGEHEHLNEDSYKAT</sequence>
<dbReference type="Proteomes" id="UP001234495">
    <property type="component" value="Unassembled WGS sequence"/>
</dbReference>
<keyword evidence="1" id="KW-1133">Transmembrane helix</keyword>